<dbReference type="GO" id="GO:0005634">
    <property type="term" value="C:nucleus"/>
    <property type="evidence" value="ECO:0007669"/>
    <property type="project" value="UniProtKB-SubCell"/>
</dbReference>
<evidence type="ECO:0000256" key="6">
    <source>
        <dbReference type="RuleBase" id="RU003894"/>
    </source>
</evidence>
<keyword evidence="5 6" id="KW-0539">Nucleus</keyword>
<dbReference type="InterPro" id="IPR036390">
    <property type="entry name" value="WH_DNA-bd_sf"/>
</dbReference>
<dbReference type="SMART" id="SM00526">
    <property type="entry name" value="H15"/>
    <property type="match status" value="1"/>
</dbReference>
<comment type="caution">
    <text evidence="9">The sequence shown here is derived from an EMBL/GenBank/DDBJ whole genome shotgun (WGS) entry which is preliminary data.</text>
</comment>
<dbReference type="InterPro" id="IPR005819">
    <property type="entry name" value="H1/H5"/>
</dbReference>
<dbReference type="GO" id="GO:0003677">
    <property type="term" value="F:DNA binding"/>
    <property type="evidence" value="ECO:0007669"/>
    <property type="project" value="UniProtKB-KW"/>
</dbReference>
<dbReference type="PANTHER" id="PTHR11467:SF36">
    <property type="entry name" value="HISTONE 24-RELATED"/>
    <property type="match status" value="1"/>
</dbReference>
<feature type="compositionally biased region" description="Basic residues" evidence="7">
    <location>
        <begin position="171"/>
        <end position="189"/>
    </location>
</feature>
<dbReference type="PRINTS" id="PR00624">
    <property type="entry name" value="HISTONEH5"/>
</dbReference>
<keyword evidence="4 6" id="KW-0238">DNA-binding</keyword>
<evidence type="ECO:0000256" key="4">
    <source>
        <dbReference type="ARBA" id="ARBA00023125"/>
    </source>
</evidence>
<accession>A0ABD0UUA6</accession>
<protein>
    <recommendedName>
        <fullName evidence="8">H15 domain-containing protein</fullName>
    </recommendedName>
</protein>
<dbReference type="Gene3D" id="1.10.10.10">
    <property type="entry name" value="Winged helix-like DNA-binding domain superfamily/Winged helix DNA-binding domain"/>
    <property type="match status" value="1"/>
</dbReference>
<dbReference type="EMBL" id="JANQDX010000013">
    <property type="protein sequence ID" value="KAL0913871.1"/>
    <property type="molecule type" value="Genomic_DNA"/>
</dbReference>
<dbReference type="CDD" id="cd00073">
    <property type="entry name" value="H15"/>
    <property type="match status" value="1"/>
</dbReference>
<feature type="domain" description="H15" evidence="8">
    <location>
        <begin position="24"/>
        <end position="94"/>
    </location>
</feature>
<proteinExistence type="inferred from homology"/>
<feature type="region of interest" description="Disordered" evidence="7">
    <location>
        <begin position="1"/>
        <end position="27"/>
    </location>
</feature>
<dbReference type="InterPro" id="IPR005818">
    <property type="entry name" value="Histone_H1/H5_H15"/>
</dbReference>
<evidence type="ECO:0000256" key="1">
    <source>
        <dbReference type="ARBA" id="ARBA00004123"/>
    </source>
</evidence>
<feature type="region of interest" description="Disordered" evidence="7">
    <location>
        <begin position="114"/>
        <end position="189"/>
    </location>
</feature>
<gene>
    <name evidence="9" type="ORF">M5K25_017363</name>
</gene>
<dbReference type="GO" id="GO:0005694">
    <property type="term" value="C:chromosome"/>
    <property type="evidence" value="ECO:0007669"/>
    <property type="project" value="UniProtKB-SubCell"/>
</dbReference>
<feature type="compositionally biased region" description="Basic residues" evidence="7">
    <location>
        <begin position="1"/>
        <end position="20"/>
    </location>
</feature>
<sequence length="189" mass="20418">MVRTATTKKGRAPTAQKKKPSAASHPPYFQMIKEAILALHEKTGSSPYAIAKFMEEKHKGELPENFRKLLAVQLRNCTVRGKLVKVKASFKLSSSSKQEEKKVVKDINPKVTAGNKTKEAVKPIKKQKISTASAPTKRNAAVTPKKHIASGKGVKKSTAVKAAKRTAPAKPKPKSIKASTTKKAKKAAA</sequence>
<keyword evidence="3 6" id="KW-0158">Chromosome</keyword>
<evidence type="ECO:0000313" key="10">
    <source>
        <dbReference type="Proteomes" id="UP001552299"/>
    </source>
</evidence>
<feature type="compositionally biased region" description="Low complexity" evidence="7">
    <location>
        <begin position="159"/>
        <end position="169"/>
    </location>
</feature>
<evidence type="ECO:0000256" key="5">
    <source>
        <dbReference type="ARBA" id="ARBA00023242"/>
    </source>
</evidence>
<organism evidence="9 10">
    <name type="scientific">Dendrobium thyrsiflorum</name>
    <name type="common">Pinecone-like raceme dendrobium</name>
    <name type="synonym">Orchid</name>
    <dbReference type="NCBI Taxonomy" id="117978"/>
    <lineage>
        <taxon>Eukaryota</taxon>
        <taxon>Viridiplantae</taxon>
        <taxon>Streptophyta</taxon>
        <taxon>Embryophyta</taxon>
        <taxon>Tracheophyta</taxon>
        <taxon>Spermatophyta</taxon>
        <taxon>Magnoliopsida</taxon>
        <taxon>Liliopsida</taxon>
        <taxon>Asparagales</taxon>
        <taxon>Orchidaceae</taxon>
        <taxon>Epidendroideae</taxon>
        <taxon>Malaxideae</taxon>
        <taxon>Dendrobiinae</taxon>
        <taxon>Dendrobium</taxon>
    </lineage>
</organism>
<dbReference type="AlphaFoldDB" id="A0ABD0UUA6"/>
<evidence type="ECO:0000259" key="8">
    <source>
        <dbReference type="PROSITE" id="PS51504"/>
    </source>
</evidence>
<reference evidence="9 10" key="1">
    <citation type="journal article" date="2024" name="Plant Biotechnol. J.">
        <title>Dendrobium thyrsiflorum genome and its molecular insights into genes involved in important horticultural traits.</title>
        <authorList>
            <person name="Chen B."/>
            <person name="Wang J.Y."/>
            <person name="Zheng P.J."/>
            <person name="Li K.L."/>
            <person name="Liang Y.M."/>
            <person name="Chen X.F."/>
            <person name="Zhang C."/>
            <person name="Zhao X."/>
            <person name="He X."/>
            <person name="Zhang G.Q."/>
            <person name="Liu Z.J."/>
            <person name="Xu Q."/>
        </authorList>
    </citation>
    <scope>NUCLEOTIDE SEQUENCE [LARGE SCALE GENOMIC DNA]</scope>
    <source>
        <strain evidence="9">GZMU011</strain>
    </source>
</reference>
<dbReference type="Pfam" id="PF00538">
    <property type="entry name" value="Linker_histone"/>
    <property type="match status" value="1"/>
</dbReference>
<keyword evidence="10" id="KW-1185">Reference proteome</keyword>
<evidence type="ECO:0000256" key="3">
    <source>
        <dbReference type="ARBA" id="ARBA00022454"/>
    </source>
</evidence>
<name>A0ABD0UUA6_DENTH</name>
<comment type="similarity">
    <text evidence="6">Belongs to the histone H1/H5 family.</text>
</comment>
<evidence type="ECO:0000256" key="2">
    <source>
        <dbReference type="ARBA" id="ARBA00004286"/>
    </source>
</evidence>
<dbReference type="SUPFAM" id="SSF46785">
    <property type="entry name" value="Winged helix' DNA-binding domain"/>
    <property type="match status" value="1"/>
</dbReference>
<evidence type="ECO:0000256" key="7">
    <source>
        <dbReference type="SAM" id="MobiDB-lite"/>
    </source>
</evidence>
<evidence type="ECO:0000313" key="9">
    <source>
        <dbReference type="EMBL" id="KAL0913871.1"/>
    </source>
</evidence>
<feature type="compositionally biased region" description="Basic residues" evidence="7">
    <location>
        <begin position="144"/>
        <end position="155"/>
    </location>
</feature>
<dbReference type="PANTHER" id="PTHR11467">
    <property type="entry name" value="HISTONE H1"/>
    <property type="match status" value="1"/>
</dbReference>
<dbReference type="InterPro" id="IPR036388">
    <property type="entry name" value="WH-like_DNA-bd_sf"/>
</dbReference>
<dbReference type="Proteomes" id="UP001552299">
    <property type="component" value="Unassembled WGS sequence"/>
</dbReference>
<dbReference type="PROSITE" id="PS51504">
    <property type="entry name" value="H15"/>
    <property type="match status" value="1"/>
</dbReference>
<comment type="subcellular location">
    <subcellularLocation>
        <location evidence="2">Chromosome</location>
    </subcellularLocation>
    <subcellularLocation>
        <location evidence="1 6">Nucleus</location>
    </subcellularLocation>
</comment>